<gene>
    <name evidence="1" type="ORF">PGIGA_G00078930</name>
</gene>
<accession>A0ACC5X972</accession>
<comment type="caution">
    <text evidence="1">The sequence shown here is derived from an EMBL/GenBank/DDBJ whole genome shotgun (WGS) entry which is preliminary data.</text>
</comment>
<keyword evidence="2" id="KW-1185">Reference proteome</keyword>
<sequence length="714" mass="81460">MQSEPAEPEPGRDEEVHEQLRRIQDENEALRSEIQEMRVEMEEMHDAFYEEDTCRLHELRRELERADKNCRILQYRVRKAERKHLRYTSGREIDEELLRNLEQDLKVAKDVSVRLHNELKNVEEKRTKTEEENERLREKLIELEVNKETLQNELERSREKRRGSKDAQRSERKNTQTLSEEDSEDLKCQLSFINEEMTLMRKKMAKLDKEKDDAEQELQKYRSFYGDFDSLQFKGEAVGPPTARQSELRLRLRLVEEEANILGRKIIELELENRALRAELDNMRGGEELSPGATEGVADVNQGAGLSELRQQLQLVEDEAEFLRRNLADVEEQNRKVKSELKKLRFKEASRHAAEGGALTSEGGATAMEMLKEELKAARLQVNELSGKVMQLQYEKRVMLNKQSDDGGREERGGQGGEGRREEGGGGRQVGGGGGEGRAVGNKEEEEGGEGGGGKESRGRREEEERRQEKGGGGGNLEEGTRAKEAVKEREEGGRIGEQEGGGRGETADRGRREREKSGGEERGGREGESDDSSSSSLLPLPQKREGPIGGESDSEDMLHSSISPHPLIRRSTPPLLPRSPRERQRVTEIRAEAERLTHTIELLIAHTQEFVADEEQTGGEDGDGADDEDVRTRERQLLHRIGTQMNEFRNELQGFMGFIERLDGSKREETHSEERLSMFQPIILLILILLLFSSLSYATMFKLVFLFTLFFVL</sequence>
<organism evidence="1 2">
    <name type="scientific">Pangasianodon gigas</name>
    <name type="common">Mekong giant catfish</name>
    <name type="synonym">Pangasius gigas</name>
    <dbReference type="NCBI Taxonomy" id="30993"/>
    <lineage>
        <taxon>Eukaryota</taxon>
        <taxon>Metazoa</taxon>
        <taxon>Chordata</taxon>
        <taxon>Craniata</taxon>
        <taxon>Vertebrata</taxon>
        <taxon>Euteleostomi</taxon>
        <taxon>Actinopterygii</taxon>
        <taxon>Neopterygii</taxon>
        <taxon>Teleostei</taxon>
        <taxon>Ostariophysi</taxon>
        <taxon>Siluriformes</taxon>
        <taxon>Pangasiidae</taxon>
        <taxon>Pangasianodon</taxon>
    </lineage>
</organism>
<name>A0ACC5X972_PANGG</name>
<dbReference type="EMBL" id="CM040469">
    <property type="protein sequence ID" value="MCI4387868.1"/>
    <property type="molecule type" value="Genomic_DNA"/>
</dbReference>
<dbReference type="Proteomes" id="UP000829447">
    <property type="component" value="Linkage Group LG16"/>
</dbReference>
<evidence type="ECO:0000313" key="1">
    <source>
        <dbReference type="EMBL" id="MCI4387868.1"/>
    </source>
</evidence>
<reference evidence="1 2" key="1">
    <citation type="journal article" date="2022" name="bioRxiv">
        <title>An ancient truncated duplication of the anti-Mullerian hormone receptor type 2 gene is a potential conserved master sex determinant in the Pangasiidae catfish family.</title>
        <authorList>
            <person name="Wen M."/>
            <person name="Pan Q."/>
            <person name="Jouanno E."/>
            <person name="Montfort J."/>
            <person name="Zahm M."/>
            <person name="Cabau C."/>
            <person name="Klopp C."/>
            <person name="Iampietro C."/>
            <person name="Roques C."/>
            <person name="Bouchez O."/>
            <person name="Castinel A."/>
            <person name="Donnadieu C."/>
            <person name="Parrinello H."/>
            <person name="Poncet C."/>
            <person name="Belmonte E."/>
            <person name="Gautier V."/>
            <person name="Avarre J.-C."/>
            <person name="Dugue R."/>
            <person name="Gustiano R."/>
            <person name="Ha T.T.T."/>
            <person name="Campet M."/>
            <person name="Sriphairoj K."/>
            <person name="Ribolli J."/>
            <person name="de Almeida F.L."/>
            <person name="Desvignes T."/>
            <person name="Postlethwait J.H."/>
            <person name="Bucao C.F."/>
            <person name="Robinson-Rechavi M."/>
            <person name="Bobe J."/>
            <person name="Herpin A."/>
            <person name="Guiguen Y."/>
        </authorList>
    </citation>
    <scope>NUCLEOTIDE SEQUENCE [LARGE SCALE GENOMIC DNA]</scope>
    <source>
        <strain evidence="1">YG-Dec2019</strain>
    </source>
</reference>
<proteinExistence type="predicted"/>
<protein>
    <submittedName>
        <fullName evidence="1">Uncharacterized protein</fullName>
    </submittedName>
</protein>
<evidence type="ECO:0000313" key="2">
    <source>
        <dbReference type="Proteomes" id="UP000829447"/>
    </source>
</evidence>